<sequence length="80" mass="9194">AADYETFWKEYGTNIKLGVIEDSANRTRLAKLLRFISSISGEKQVSLAEYIERMKPKQENIYFIAAMSIDEAKKSPFVEN</sequence>
<evidence type="ECO:0000313" key="3">
    <source>
        <dbReference type="EMBL" id="CAF4820522.1"/>
    </source>
</evidence>
<dbReference type="AlphaFoldDB" id="A0A8S3CV46"/>
<dbReference type="SUPFAM" id="SSF54211">
    <property type="entry name" value="Ribosomal protein S5 domain 2-like"/>
    <property type="match status" value="1"/>
</dbReference>
<dbReference type="GO" id="GO:0005524">
    <property type="term" value="F:ATP binding"/>
    <property type="evidence" value="ECO:0007669"/>
    <property type="project" value="InterPro"/>
</dbReference>
<dbReference type="Proteomes" id="UP000681720">
    <property type="component" value="Unassembled WGS sequence"/>
</dbReference>
<dbReference type="Pfam" id="PF00183">
    <property type="entry name" value="HSP90"/>
    <property type="match status" value="1"/>
</dbReference>
<dbReference type="Proteomes" id="UP000681967">
    <property type="component" value="Unassembled WGS sequence"/>
</dbReference>
<comment type="similarity">
    <text evidence="1">Belongs to the heat shock protein 90 family.</text>
</comment>
<dbReference type="GO" id="GO:0140662">
    <property type="term" value="F:ATP-dependent protein folding chaperone"/>
    <property type="evidence" value="ECO:0007669"/>
    <property type="project" value="InterPro"/>
</dbReference>
<proteinExistence type="inferred from homology"/>
<organism evidence="4 5">
    <name type="scientific">Rotaria magnacalcarata</name>
    <dbReference type="NCBI Taxonomy" id="392030"/>
    <lineage>
        <taxon>Eukaryota</taxon>
        <taxon>Metazoa</taxon>
        <taxon>Spiralia</taxon>
        <taxon>Gnathifera</taxon>
        <taxon>Rotifera</taxon>
        <taxon>Eurotatoria</taxon>
        <taxon>Bdelloidea</taxon>
        <taxon>Philodinida</taxon>
        <taxon>Philodinidae</taxon>
        <taxon>Rotaria</taxon>
    </lineage>
</organism>
<keyword evidence="2" id="KW-0143">Chaperone</keyword>
<accession>A0A8S3CV46</accession>
<evidence type="ECO:0000313" key="4">
    <source>
        <dbReference type="EMBL" id="CAF4922790.1"/>
    </source>
</evidence>
<gene>
    <name evidence="3" type="ORF">BYL167_LOCUS48978</name>
    <name evidence="4" type="ORF">GIL414_LOCUS52903</name>
</gene>
<feature type="non-terminal residue" evidence="4">
    <location>
        <position position="80"/>
    </location>
</feature>
<dbReference type="Gene3D" id="3.30.230.80">
    <property type="match status" value="1"/>
</dbReference>
<dbReference type="InterPro" id="IPR020568">
    <property type="entry name" value="Ribosomal_Su5_D2-typ_SF"/>
</dbReference>
<dbReference type="EMBL" id="CAJOBJ010182283">
    <property type="protein sequence ID" value="CAF4922790.1"/>
    <property type="molecule type" value="Genomic_DNA"/>
</dbReference>
<dbReference type="PANTHER" id="PTHR11528">
    <property type="entry name" value="HEAT SHOCK PROTEIN 90 FAMILY MEMBER"/>
    <property type="match status" value="1"/>
</dbReference>
<dbReference type="GO" id="GO:0016887">
    <property type="term" value="F:ATP hydrolysis activity"/>
    <property type="evidence" value="ECO:0007669"/>
    <property type="project" value="InterPro"/>
</dbReference>
<dbReference type="EMBL" id="CAJOBH010144597">
    <property type="protein sequence ID" value="CAF4820522.1"/>
    <property type="molecule type" value="Genomic_DNA"/>
</dbReference>
<evidence type="ECO:0000256" key="2">
    <source>
        <dbReference type="ARBA" id="ARBA00023186"/>
    </source>
</evidence>
<protein>
    <submittedName>
        <fullName evidence="4">Uncharacterized protein</fullName>
    </submittedName>
</protein>
<reference evidence="4" key="1">
    <citation type="submission" date="2021-02" db="EMBL/GenBank/DDBJ databases">
        <authorList>
            <person name="Nowell W R."/>
        </authorList>
    </citation>
    <scope>NUCLEOTIDE SEQUENCE</scope>
</reference>
<evidence type="ECO:0000256" key="1">
    <source>
        <dbReference type="ARBA" id="ARBA00008239"/>
    </source>
</evidence>
<dbReference type="InterPro" id="IPR001404">
    <property type="entry name" value="Hsp90_fam"/>
</dbReference>
<evidence type="ECO:0000313" key="5">
    <source>
        <dbReference type="Proteomes" id="UP000681720"/>
    </source>
</evidence>
<name>A0A8S3CV46_9BILA</name>
<feature type="non-terminal residue" evidence="4">
    <location>
        <position position="1"/>
    </location>
</feature>
<comment type="caution">
    <text evidence="4">The sequence shown here is derived from an EMBL/GenBank/DDBJ whole genome shotgun (WGS) entry which is preliminary data.</text>
</comment>
<dbReference type="Gene3D" id="3.40.50.11260">
    <property type="match status" value="1"/>
</dbReference>
<dbReference type="GO" id="GO:0051082">
    <property type="term" value="F:unfolded protein binding"/>
    <property type="evidence" value="ECO:0007669"/>
    <property type="project" value="InterPro"/>
</dbReference>